<dbReference type="AlphaFoldDB" id="A0A813A8F9"/>
<feature type="region of interest" description="Disordered" evidence="1">
    <location>
        <begin position="37"/>
        <end position="57"/>
    </location>
</feature>
<evidence type="ECO:0000256" key="2">
    <source>
        <dbReference type="SAM" id="Phobius"/>
    </source>
</evidence>
<feature type="non-terminal residue" evidence="3">
    <location>
        <position position="1"/>
    </location>
</feature>
<name>A0A813A8F9_9DINO</name>
<accession>A0A813A8F9</accession>
<dbReference type="Proteomes" id="UP000601435">
    <property type="component" value="Unassembled WGS sequence"/>
</dbReference>
<feature type="transmembrane region" description="Helical" evidence="2">
    <location>
        <begin position="16"/>
        <end position="33"/>
    </location>
</feature>
<protein>
    <submittedName>
        <fullName evidence="3">Dclk1 protein</fullName>
    </submittedName>
</protein>
<keyword evidence="4" id="KW-1185">Reference proteome</keyword>
<organism evidence="3 4">
    <name type="scientific">Symbiodinium necroappetens</name>
    <dbReference type="NCBI Taxonomy" id="1628268"/>
    <lineage>
        <taxon>Eukaryota</taxon>
        <taxon>Sar</taxon>
        <taxon>Alveolata</taxon>
        <taxon>Dinophyceae</taxon>
        <taxon>Suessiales</taxon>
        <taxon>Symbiodiniaceae</taxon>
        <taxon>Symbiodinium</taxon>
    </lineage>
</organism>
<keyword evidence="2" id="KW-0812">Transmembrane</keyword>
<comment type="caution">
    <text evidence="3">The sequence shown here is derived from an EMBL/GenBank/DDBJ whole genome shotgun (WGS) entry which is preliminary data.</text>
</comment>
<keyword evidence="2" id="KW-0472">Membrane</keyword>
<keyword evidence="2" id="KW-1133">Transmembrane helix</keyword>
<dbReference type="EMBL" id="CAJNJA010055123">
    <property type="protein sequence ID" value="CAE7854557.1"/>
    <property type="molecule type" value="Genomic_DNA"/>
</dbReference>
<evidence type="ECO:0000313" key="3">
    <source>
        <dbReference type="EMBL" id="CAE7854557.1"/>
    </source>
</evidence>
<gene>
    <name evidence="3" type="primary">Dclk1</name>
    <name evidence="3" type="ORF">SNEC2469_LOCUS26755</name>
</gene>
<evidence type="ECO:0000256" key="1">
    <source>
        <dbReference type="SAM" id="MobiDB-lite"/>
    </source>
</evidence>
<sequence>MAIDFSLYISKRNAPYIIWTVIAIVCALFFLVANRAPKKSSGEPSSKPRQERQRKRVSVSLDGLLLALQDNRTAVANFLELCQSCEVFPIALAGSDAKEEEALQSPASK</sequence>
<proteinExistence type="predicted"/>
<dbReference type="OrthoDB" id="437454at2759"/>
<evidence type="ECO:0000313" key="4">
    <source>
        <dbReference type="Proteomes" id="UP000601435"/>
    </source>
</evidence>
<reference evidence="3" key="1">
    <citation type="submission" date="2021-02" db="EMBL/GenBank/DDBJ databases">
        <authorList>
            <person name="Dougan E. K."/>
            <person name="Rhodes N."/>
            <person name="Thang M."/>
            <person name="Chan C."/>
        </authorList>
    </citation>
    <scope>NUCLEOTIDE SEQUENCE</scope>
</reference>